<reference evidence="12" key="1">
    <citation type="journal article" date="2019" name="Int. J. Syst. Evol. Microbiol.">
        <title>The Global Catalogue of Microorganisms (GCM) 10K type strain sequencing project: providing services to taxonomists for standard genome sequencing and annotation.</title>
        <authorList>
            <consortium name="The Broad Institute Genomics Platform"/>
            <consortium name="The Broad Institute Genome Sequencing Center for Infectious Disease"/>
            <person name="Wu L."/>
            <person name="Ma J."/>
        </authorList>
    </citation>
    <scope>NUCLEOTIDE SEQUENCE [LARGE SCALE GENOMIC DNA]</scope>
    <source>
        <strain evidence="12">KCTC 15012</strain>
    </source>
</reference>
<dbReference type="InterPro" id="IPR000390">
    <property type="entry name" value="Small_drug/metabolite_transptr"/>
</dbReference>
<evidence type="ECO:0000256" key="4">
    <source>
        <dbReference type="ARBA" id="ARBA00022475"/>
    </source>
</evidence>
<dbReference type="InterPro" id="IPR037185">
    <property type="entry name" value="EmrE-like"/>
</dbReference>
<keyword evidence="8 10" id="KW-0472">Membrane</keyword>
<evidence type="ECO:0000256" key="5">
    <source>
        <dbReference type="ARBA" id="ARBA00022519"/>
    </source>
</evidence>
<dbReference type="Proteomes" id="UP001596132">
    <property type="component" value="Unassembled WGS sequence"/>
</dbReference>
<dbReference type="InterPro" id="IPR045324">
    <property type="entry name" value="Small_multidrug_res"/>
</dbReference>
<dbReference type="PANTHER" id="PTHR30561">
    <property type="entry name" value="SMR FAMILY PROTON-DEPENDENT DRUG EFFLUX TRANSPORTER SUGE"/>
    <property type="match status" value="1"/>
</dbReference>
<keyword evidence="5" id="KW-0997">Cell inner membrane</keyword>
<feature type="transmembrane region" description="Helical" evidence="10">
    <location>
        <begin position="91"/>
        <end position="110"/>
    </location>
</feature>
<keyword evidence="4" id="KW-1003">Cell membrane</keyword>
<feature type="transmembrane region" description="Helical" evidence="10">
    <location>
        <begin position="37"/>
        <end position="54"/>
    </location>
</feature>
<organism evidence="11 12">
    <name type="scientific">Aeromonas eucrenophila</name>
    <dbReference type="NCBI Taxonomy" id="649"/>
    <lineage>
        <taxon>Bacteria</taxon>
        <taxon>Pseudomonadati</taxon>
        <taxon>Pseudomonadota</taxon>
        <taxon>Gammaproteobacteria</taxon>
        <taxon>Aeromonadales</taxon>
        <taxon>Aeromonadaceae</taxon>
        <taxon>Aeromonas</taxon>
    </lineage>
</organism>
<keyword evidence="7 10" id="KW-1133">Transmembrane helix</keyword>
<evidence type="ECO:0000256" key="2">
    <source>
        <dbReference type="ARBA" id="ARBA00011358"/>
    </source>
</evidence>
<protein>
    <recommendedName>
        <fullName evidence="3">Spermidine export protein MdtJ</fullName>
    </recommendedName>
</protein>
<comment type="subunit">
    <text evidence="2">Forms a complex with MdtI.</text>
</comment>
<dbReference type="RefSeq" id="WP_082041658.1">
    <property type="nucleotide sequence ID" value="NZ_CDDF01000016.1"/>
</dbReference>
<evidence type="ECO:0000256" key="7">
    <source>
        <dbReference type="ARBA" id="ARBA00022989"/>
    </source>
</evidence>
<gene>
    <name evidence="11" type="ORF">ACFPVW_07405</name>
</gene>
<sequence>MLISRMLLARIFLTGAILTEVAGTSTMALIPDNEAGWLNYLPMWGLITLSYLLLAKAAKTISIGIAFALWEGLGIGLITLASILFMDYDLGTQELIGLALAIVGIVMVTLGETHEEPRSQNDPSKLKEAVCTP</sequence>
<name>A0ABW0Y8J0_9GAMM</name>
<accession>A0ABW0Y8J0</accession>
<evidence type="ECO:0000256" key="1">
    <source>
        <dbReference type="ARBA" id="ARBA00004429"/>
    </source>
</evidence>
<feature type="transmembrane region" description="Helical" evidence="10">
    <location>
        <begin position="61"/>
        <end position="85"/>
    </location>
</feature>
<keyword evidence="6 9" id="KW-0812">Transmembrane</keyword>
<evidence type="ECO:0000256" key="6">
    <source>
        <dbReference type="ARBA" id="ARBA00022692"/>
    </source>
</evidence>
<comment type="subcellular location">
    <subcellularLocation>
        <location evidence="1">Cell inner membrane</location>
        <topology evidence="1">Multi-pass membrane protein</topology>
    </subcellularLocation>
    <subcellularLocation>
        <location evidence="9">Cell membrane</location>
        <topology evidence="9">Multi-pass membrane protein</topology>
    </subcellularLocation>
</comment>
<evidence type="ECO:0000256" key="9">
    <source>
        <dbReference type="RuleBase" id="RU003942"/>
    </source>
</evidence>
<comment type="caution">
    <text evidence="11">The sequence shown here is derived from an EMBL/GenBank/DDBJ whole genome shotgun (WGS) entry which is preliminary data.</text>
</comment>
<evidence type="ECO:0000256" key="8">
    <source>
        <dbReference type="ARBA" id="ARBA00023136"/>
    </source>
</evidence>
<proteinExistence type="inferred from homology"/>
<evidence type="ECO:0000256" key="10">
    <source>
        <dbReference type="SAM" id="Phobius"/>
    </source>
</evidence>
<evidence type="ECO:0000313" key="12">
    <source>
        <dbReference type="Proteomes" id="UP001596132"/>
    </source>
</evidence>
<keyword evidence="12" id="KW-1185">Reference proteome</keyword>
<dbReference type="SUPFAM" id="SSF103481">
    <property type="entry name" value="Multidrug resistance efflux transporter EmrE"/>
    <property type="match status" value="1"/>
</dbReference>
<evidence type="ECO:0000256" key="3">
    <source>
        <dbReference type="ARBA" id="ARBA00021112"/>
    </source>
</evidence>
<dbReference type="Pfam" id="PF00893">
    <property type="entry name" value="Multi_Drug_Res"/>
    <property type="match status" value="1"/>
</dbReference>
<dbReference type="PANTHER" id="PTHR30561:SF2">
    <property type="entry name" value="SPERMIDINE EXPORT PROTEIN MDTJ"/>
    <property type="match status" value="1"/>
</dbReference>
<comment type="similarity">
    <text evidence="9">Belongs to the drug/metabolite transporter (DMT) superfamily. Small multidrug resistance (SMR) (TC 2.A.7.1) family.</text>
</comment>
<evidence type="ECO:0000313" key="11">
    <source>
        <dbReference type="EMBL" id="MFC5705887.1"/>
    </source>
</evidence>
<dbReference type="Gene3D" id="1.10.3730.20">
    <property type="match status" value="1"/>
</dbReference>
<dbReference type="EMBL" id="JBHSPP010000008">
    <property type="protein sequence ID" value="MFC5705887.1"/>
    <property type="molecule type" value="Genomic_DNA"/>
</dbReference>